<dbReference type="EMBL" id="CP000142">
    <property type="protein sequence ID" value="ABA88165.1"/>
    <property type="molecule type" value="Genomic_DNA"/>
</dbReference>
<dbReference type="InterPro" id="IPR007487">
    <property type="entry name" value="ABC_transpt-TYRBP-like"/>
</dbReference>
<dbReference type="STRING" id="338963.Pcar_0911"/>
<dbReference type="eggNOG" id="COG3706">
    <property type="taxonomic scope" value="Bacteria"/>
</dbReference>
<evidence type="ECO:0000256" key="1">
    <source>
        <dbReference type="ARBA" id="ARBA00012528"/>
    </source>
</evidence>
<dbReference type="KEGG" id="pca:Pcar_0911"/>
<protein>
    <recommendedName>
        <fullName evidence="1">diguanylate cyclase</fullName>
        <ecNumber evidence="1">2.7.7.65</ecNumber>
    </recommendedName>
</protein>
<dbReference type="InterPro" id="IPR029787">
    <property type="entry name" value="Nucleotide_cyclase"/>
</dbReference>
<dbReference type="SMART" id="SM00267">
    <property type="entry name" value="GGDEF"/>
    <property type="match status" value="1"/>
</dbReference>
<dbReference type="CDD" id="cd01949">
    <property type="entry name" value="GGDEF"/>
    <property type="match status" value="1"/>
</dbReference>
<gene>
    <name evidence="4" type="ordered locus">Pcar_0911</name>
</gene>
<dbReference type="Proteomes" id="UP000002534">
    <property type="component" value="Chromosome"/>
</dbReference>
<dbReference type="NCBIfam" id="TIGR00254">
    <property type="entry name" value="GGDEF"/>
    <property type="match status" value="1"/>
</dbReference>
<keyword evidence="5" id="KW-1185">Reference proteome</keyword>
<sequence>MPLANQMGIVRFFIILAVLFALPWNTEAARKEKILVLHSYHQGLEWTDSITAGIQSVFKPLDKTYELYYEYLDTKRNTGNDYDKKLTELFAAKIKNIQFKAVIIADNNALAFIKKVYRLLNGHPPIVFCGINHFQPDLMENLPFVTGVTEETDIAANLDLMLRLHPERKRIVVILDKTTTGNAMKKVMTEFVAQYRHRVQIEFLRDFTLEEAASLIAALGPDDMVCLLTFNRDRNNHFISYSEGIALLVEASKVPIYGPWDFYLGKGIVGGVITSGFEQGEIAAQLALRTLNGENPQNIPVVTGSGTYAMFDDNRLRAFHLDPRRLPENARIINSPPGFYERHHRILQICGLLAIVLLAYCCWRLFSQKRERDRLVEMNFALDRLVEEKTACLKETNQVLRRIAITDDLTGLYNRGYLLKQLAGKIETAECQSGNLSTLLLDLDNFKWINDTFGHDFGDTVLEKASAIFRSCLRGTDLVGRYGGEEFLVILPDTDLEKGQLIAEGIRKSIQSCRWDRENFRITISGGLVQYAGESVEMLLKRADKLLYQAKDLGRNRIENRLRKPDDKVEESRIVTPTAWD</sequence>
<dbReference type="Pfam" id="PF00990">
    <property type="entry name" value="GGDEF"/>
    <property type="match status" value="1"/>
</dbReference>
<dbReference type="PANTHER" id="PTHR45138:SF9">
    <property type="entry name" value="DIGUANYLATE CYCLASE DGCM-RELATED"/>
    <property type="match status" value="1"/>
</dbReference>
<proteinExistence type="predicted"/>
<dbReference type="Pfam" id="PF04392">
    <property type="entry name" value="ABC_sub_bind"/>
    <property type="match status" value="1"/>
</dbReference>
<dbReference type="InterPro" id="IPR000160">
    <property type="entry name" value="GGDEF_dom"/>
</dbReference>
<dbReference type="InterPro" id="IPR050469">
    <property type="entry name" value="Diguanylate_Cyclase"/>
</dbReference>
<evidence type="ECO:0000313" key="5">
    <source>
        <dbReference type="Proteomes" id="UP000002534"/>
    </source>
</evidence>
<dbReference type="FunFam" id="3.30.70.270:FF:000001">
    <property type="entry name" value="Diguanylate cyclase domain protein"/>
    <property type="match status" value="1"/>
</dbReference>
<dbReference type="eggNOG" id="COG2984">
    <property type="taxonomic scope" value="Bacteria"/>
</dbReference>
<evidence type="ECO:0000313" key="4">
    <source>
        <dbReference type="EMBL" id="ABA88165.1"/>
    </source>
</evidence>
<dbReference type="GO" id="GO:0052621">
    <property type="term" value="F:diguanylate cyclase activity"/>
    <property type="evidence" value="ECO:0007669"/>
    <property type="project" value="UniProtKB-EC"/>
</dbReference>
<dbReference type="SUPFAM" id="SSF55073">
    <property type="entry name" value="Nucleotide cyclase"/>
    <property type="match status" value="1"/>
</dbReference>
<dbReference type="Gene3D" id="3.30.70.270">
    <property type="match status" value="1"/>
</dbReference>
<evidence type="ECO:0000259" key="3">
    <source>
        <dbReference type="PROSITE" id="PS50887"/>
    </source>
</evidence>
<reference evidence="4 5" key="2">
    <citation type="journal article" date="2012" name="BMC Genomics">
        <title>The genome of Pelobacter carbinolicus reveals surprising metabolic capabilities and physiological features.</title>
        <authorList>
            <person name="Aklujkar M."/>
            <person name="Haveman S.A."/>
            <person name="Didonato R.Jr."/>
            <person name="Chertkov O."/>
            <person name="Han C.S."/>
            <person name="Land M.L."/>
            <person name="Brown P."/>
            <person name="Lovley D.R."/>
        </authorList>
    </citation>
    <scope>NUCLEOTIDE SEQUENCE [LARGE SCALE GENOMIC DNA]</scope>
    <source>
        <strain evidence="5">DSM 2380 / NBRC 103641 / GraBd1</strain>
    </source>
</reference>
<evidence type="ECO:0000256" key="2">
    <source>
        <dbReference type="ARBA" id="ARBA00034247"/>
    </source>
</evidence>
<dbReference type="InterPro" id="IPR043128">
    <property type="entry name" value="Rev_trsase/Diguanyl_cyclase"/>
</dbReference>
<dbReference type="Gene3D" id="3.40.50.2300">
    <property type="match status" value="2"/>
</dbReference>
<feature type="domain" description="GGDEF" evidence="3">
    <location>
        <begin position="434"/>
        <end position="563"/>
    </location>
</feature>
<reference evidence="5" key="1">
    <citation type="submission" date="2005-10" db="EMBL/GenBank/DDBJ databases">
        <title>Complete sequence of Pelobacter carbinolicus DSM 2380.</title>
        <authorList>
            <person name="Copeland A."/>
            <person name="Lucas S."/>
            <person name="Lapidus A."/>
            <person name="Barry K."/>
            <person name="Detter J.C."/>
            <person name="Glavina T."/>
            <person name="Hammon N."/>
            <person name="Israni S."/>
            <person name="Pitluck S."/>
            <person name="Chertkov O."/>
            <person name="Schmutz J."/>
            <person name="Larimer F."/>
            <person name="Land M."/>
            <person name="Kyrpides N."/>
            <person name="Ivanova N."/>
            <person name="Richardson P."/>
        </authorList>
    </citation>
    <scope>NUCLEOTIDE SEQUENCE [LARGE SCALE GENOMIC DNA]</scope>
    <source>
        <strain evidence="5">DSM 2380 / NBRC 103641 / GraBd1</strain>
    </source>
</reference>
<dbReference type="HOGENOM" id="CLU_033622_0_0_7"/>
<organism evidence="4 5">
    <name type="scientific">Syntrophotalea carbinolica (strain DSM 2380 / NBRC 103641 / GraBd1)</name>
    <name type="common">Pelobacter carbinolicus</name>
    <dbReference type="NCBI Taxonomy" id="338963"/>
    <lineage>
        <taxon>Bacteria</taxon>
        <taxon>Pseudomonadati</taxon>
        <taxon>Thermodesulfobacteriota</taxon>
        <taxon>Desulfuromonadia</taxon>
        <taxon>Desulfuromonadales</taxon>
        <taxon>Syntrophotaleaceae</taxon>
        <taxon>Syntrophotalea</taxon>
    </lineage>
</organism>
<name>Q3A642_SYNC1</name>
<dbReference type="AlphaFoldDB" id="Q3A642"/>
<dbReference type="EC" id="2.7.7.65" evidence="1"/>
<comment type="catalytic activity">
    <reaction evidence="2">
        <text>2 GTP = 3',3'-c-di-GMP + 2 diphosphate</text>
        <dbReference type="Rhea" id="RHEA:24898"/>
        <dbReference type="ChEBI" id="CHEBI:33019"/>
        <dbReference type="ChEBI" id="CHEBI:37565"/>
        <dbReference type="ChEBI" id="CHEBI:58805"/>
        <dbReference type="EC" id="2.7.7.65"/>
    </reaction>
</comment>
<dbReference type="PANTHER" id="PTHR45138">
    <property type="entry name" value="REGULATORY COMPONENTS OF SENSORY TRANSDUCTION SYSTEM"/>
    <property type="match status" value="1"/>
</dbReference>
<dbReference type="PROSITE" id="PS50887">
    <property type="entry name" value="GGDEF"/>
    <property type="match status" value="1"/>
</dbReference>
<accession>Q3A642</accession>